<dbReference type="PROSITE" id="PS51257">
    <property type="entry name" value="PROKAR_LIPOPROTEIN"/>
    <property type="match status" value="1"/>
</dbReference>
<reference evidence="1 2" key="1">
    <citation type="submission" date="2018-08" db="EMBL/GenBank/DDBJ databases">
        <title>Genomic Encyclopedia of Archaeal and Bacterial Type Strains, Phase II (KMG-II): from individual species to whole genera.</title>
        <authorList>
            <person name="Goeker M."/>
        </authorList>
    </citation>
    <scope>NUCLEOTIDE SEQUENCE [LARGE SCALE GENOMIC DNA]</scope>
    <source>
        <strain evidence="1 2">DSM 2261</strain>
    </source>
</reference>
<accession>A0ABX9JN99</accession>
<evidence type="ECO:0000313" key="2">
    <source>
        <dbReference type="Proteomes" id="UP000256345"/>
    </source>
</evidence>
<gene>
    <name evidence="1" type="ORF">ATI61_118118</name>
</gene>
<dbReference type="EMBL" id="QUMU01000018">
    <property type="protein sequence ID" value="REG22913.1"/>
    <property type="molecule type" value="Genomic_DNA"/>
</dbReference>
<evidence type="ECO:0000313" key="1">
    <source>
        <dbReference type="EMBL" id="REG22913.1"/>
    </source>
</evidence>
<sequence>MRPSLRHLLPLAALLAGCTLYPEDPLFAYGQVSRADGTPVSDATLSFERALSYRPGPYPTLIPPEFSPHATATTRAEGAYTLELLAGATVERVRTEEGYDDVRLYRFRAVSPVEEGRAAILSFTLVGGDVELPPLRPWVADLSVGEGAEGRPAVSFAPLPLRPEPPPTGTWQYSTNPKTGELIYDEGTVPHPVVQLIQGDAVLWQEEVSGSPWTVAPWLREDFEALEVMVRAQTTGDWTFEPLGGRFSAMGYRLEWRSERLPMPGAGLRPVSRGASCEPLPAGVTVCPWTDGQLASVKLPPVSTQPEKWPEVLRLTLAAPARPSRIVLRGLAADDFHNPLKKLFVEGSEDGVRWVSLGEVVRPALEGVNRAAYRDVREVEWAGDNPLDPALQVDLTSNLYLEGALRTEVAVRHVRLRGVPAESTRPIELKALREVSLFE</sequence>
<evidence type="ECO:0008006" key="3">
    <source>
        <dbReference type="Google" id="ProtNLM"/>
    </source>
</evidence>
<protein>
    <recommendedName>
        <fullName evidence="3">Lipoprotein</fullName>
    </recommendedName>
</protein>
<proteinExistence type="predicted"/>
<name>A0ABX9JN99_9BACT</name>
<dbReference type="Proteomes" id="UP000256345">
    <property type="component" value="Unassembled WGS sequence"/>
</dbReference>
<organism evidence="1 2">
    <name type="scientific">Archangium gephyra</name>
    <dbReference type="NCBI Taxonomy" id="48"/>
    <lineage>
        <taxon>Bacteria</taxon>
        <taxon>Pseudomonadati</taxon>
        <taxon>Myxococcota</taxon>
        <taxon>Myxococcia</taxon>
        <taxon>Myxococcales</taxon>
        <taxon>Cystobacterineae</taxon>
        <taxon>Archangiaceae</taxon>
        <taxon>Archangium</taxon>
    </lineage>
</organism>
<comment type="caution">
    <text evidence="1">The sequence shown here is derived from an EMBL/GenBank/DDBJ whole genome shotgun (WGS) entry which is preliminary data.</text>
</comment>
<keyword evidence="2" id="KW-1185">Reference proteome</keyword>
<dbReference type="RefSeq" id="WP_047857338.1">
    <property type="nucleotide sequence ID" value="NZ_CP011509.1"/>
</dbReference>